<dbReference type="Pfam" id="PF00583">
    <property type="entry name" value="Acetyltransf_1"/>
    <property type="match status" value="1"/>
</dbReference>
<keyword evidence="1" id="KW-0808">Transferase</keyword>
<dbReference type="PANTHER" id="PTHR43617">
    <property type="entry name" value="L-AMINO ACID N-ACETYLTRANSFERASE"/>
    <property type="match status" value="1"/>
</dbReference>
<dbReference type="HOGENOM" id="CLU_013985_18_3_9"/>
<dbReference type="CDD" id="cd04301">
    <property type="entry name" value="NAT_SF"/>
    <property type="match status" value="1"/>
</dbReference>
<accession>A0A0B6AK55</accession>
<dbReference type="InterPro" id="IPR000182">
    <property type="entry name" value="GNAT_dom"/>
</dbReference>
<sequence length="161" mass="19027">MEVIIRKMRKEDITSVQYVAKMSWYDTYEGIIPRSVQNRFLSEAYSNKRLLWRLRNSFIYVATIDEKIVGYANFFRLQNRGEIELGSIYILPAYQGKGIGSQLLEKGMKRSKELKIVYINVERENGIGRAFYQSKGFQLVDEFDDEFDGHLLRTMRMKLMI</sequence>
<dbReference type="Proteomes" id="UP000031829">
    <property type="component" value="Chromosome"/>
</dbReference>
<protein>
    <submittedName>
        <fullName evidence="1">Acetyltransferase domain protein</fullName>
    </submittedName>
</protein>
<dbReference type="GO" id="GO:0016747">
    <property type="term" value="F:acyltransferase activity, transferring groups other than amino-acyl groups"/>
    <property type="evidence" value="ECO:0007669"/>
    <property type="project" value="InterPro"/>
</dbReference>
<dbReference type="KEGG" id="bmeg:BG04_3193"/>
<evidence type="ECO:0000313" key="1">
    <source>
        <dbReference type="EMBL" id="AJI20204.1"/>
    </source>
</evidence>
<dbReference type="InterPro" id="IPR050276">
    <property type="entry name" value="MshD_Acetyltransferase"/>
</dbReference>
<gene>
    <name evidence="1" type="ORF">BG04_3193</name>
</gene>
<dbReference type="SUPFAM" id="SSF55729">
    <property type="entry name" value="Acyl-CoA N-acyltransferases (Nat)"/>
    <property type="match status" value="1"/>
</dbReference>
<reference evidence="1 2" key="1">
    <citation type="journal article" date="2015" name="Genome Announc.">
        <title>Complete genome sequences for 35 biothreat assay-relevant bacillus species.</title>
        <authorList>
            <person name="Johnson S.L."/>
            <person name="Daligault H.E."/>
            <person name="Davenport K.W."/>
            <person name="Jaissle J."/>
            <person name="Frey K.G."/>
            <person name="Ladner J.T."/>
            <person name="Broomall S.M."/>
            <person name="Bishop-Lilly K.A."/>
            <person name="Bruce D.C."/>
            <person name="Gibbons H.S."/>
            <person name="Coyne S.R."/>
            <person name="Lo C.C."/>
            <person name="Meincke L."/>
            <person name="Munk A.C."/>
            <person name="Koroleva G.I."/>
            <person name="Rosenzweig C.N."/>
            <person name="Palacios G.F."/>
            <person name="Redden C.L."/>
            <person name="Minogue T.D."/>
            <person name="Chain P.S."/>
        </authorList>
    </citation>
    <scope>NUCLEOTIDE SEQUENCE [LARGE SCALE GENOMIC DNA]</scope>
    <source>
        <strain evidence="2">ATCC 14581 / DSM 32 / JCM 2506 / NBRC 15308 / NCIMB 9376 / NCTC 10342 / NRRL B-14308 / VKM B-512</strain>
    </source>
</reference>
<dbReference type="EMBL" id="CP009920">
    <property type="protein sequence ID" value="AJI20204.1"/>
    <property type="molecule type" value="Genomic_DNA"/>
</dbReference>
<dbReference type="Gene3D" id="3.40.630.30">
    <property type="match status" value="1"/>
</dbReference>
<evidence type="ECO:0000313" key="2">
    <source>
        <dbReference type="Proteomes" id="UP000031829"/>
    </source>
</evidence>
<name>A0A0B6AK55_PRIM2</name>
<dbReference type="RefSeq" id="WP_013081920.1">
    <property type="nucleotide sequence ID" value="NZ_BCVB01000007.1"/>
</dbReference>
<dbReference type="PROSITE" id="PS51186">
    <property type="entry name" value="GNAT"/>
    <property type="match status" value="1"/>
</dbReference>
<organism evidence="1 2">
    <name type="scientific">Priestia megaterium (strain ATCC 14581 / DSM 32 / CCUG 1817 / JCM 2506 / NBRC 15308 / NCIMB 9376 / NCTC 10342 / NRRL B-14308 / VKM B-512 / Ford 19)</name>
    <name type="common">Bacillus megaterium</name>
    <dbReference type="NCBI Taxonomy" id="1348623"/>
    <lineage>
        <taxon>Bacteria</taxon>
        <taxon>Bacillati</taxon>
        <taxon>Bacillota</taxon>
        <taxon>Bacilli</taxon>
        <taxon>Bacillales</taxon>
        <taxon>Bacillaceae</taxon>
        <taxon>Priestia</taxon>
    </lineage>
</organism>
<dbReference type="InterPro" id="IPR016181">
    <property type="entry name" value="Acyl_CoA_acyltransferase"/>
</dbReference>
<proteinExistence type="predicted"/>
<dbReference type="AlphaFoldDB" id="A0A0B6AK55"/>
<dbReference type="GeneID" id="93641255"/>